<evidence type="ECO:0000256" key="1">
    <source>
        <dbReference type="ARBA" id="ARBA00010876"/>
    </source>
</evidence>
<name>A0A381RWL9_9ZZZZ</name>
<gene>
    <name evidence="4" type="ORF">METZ01_LOCUS48333</name>
</gene>
<keyword evidence="2" id="KW-0413">Isomerase</keyword>
<dbReference type="InterPro" id="IPR006145">
    <property type="entry name" value="PsdUridine_synth_RsuA/RluA"/>
</dbReference>
<dbReference type="NCBIfam" id="TIGR00005">
    <property type="entry name" value="rluA_subfam"/>
    <property type="match status" value="1"/>
</dbReference>
<proteinExistence type="inferred from homology"/>
<accession>A0A381RWL9</accession>
<dbReference type="AlphaFoldDB" id="A0A381RWL9"/>
<feature type="domain" description="Pseudouridine synthase RsuA/RluA-like" evidence="3">
    <location>
        <begin position="12"/>
        <end position="163"/>
    </location>
</feature>
<evidence type="ECO:0000259" key="3">
    <source>
        <dbReference type="Pfam" id="PF00849"/>
    </source>
</evidence>
<evidence type="ECO:0000313" key="4">
    <source>
        <dbReference type="EMBL" id="SUZ95479.1"/>
    </source>
</evidence>
<dbReference type="PANTHER" id="PTHR21600">
    <property type="entry name" value="MITOCHONDRIAL RNA PSEUDOURIDINE SYNTHASE"/>
    <property type="match status" value="1"/>
</dbReference>
<dbReference type="SUPFAM" id="SSF55120">
    <property type="entry name" value="Pseudouridine synthase"/>
    <property type="match status" value="1"/>
</dbReference>
<comment type="similarity">
    <text evidence="1">Belongs to the pseudouridine synthase RluA family.</text>
</comment>
<sequence>MDLNIIFEDDYLAVINKPTGLVVHPGSGNWSGTLLNGLVHHFNNLSRQDSMRPGIVHRLDKDTSGVIIIAKNDKSHDNLSEQFSERKVKKEYLALAWGKLNDQGIIEGEMGRHTRDRKLFTMVESGGRNSSTEFELDEYFPPLSWLRLYPETGRTHQLRVHLKSIGHPIFCDDAYGGGAKYARSFHVKYTQLLNRLLKNVNRVALHAHKLEISHPETNETMLFQAPIPEDLKRALEILKNEK</sequence>
<dbReference type="InterPro" id="IPR050188">
    <property type="entry name" value="RluA_PseudoU_synthase"/>
</dbReference>
<dbReference type="EMBL" id="UINC01002328">
    <property type="protein sequence ID" value="SUZ95479.1"/>
    <property type="molecule type" value="Genomic_DNA"/>
</dbReference>
<dbReference type="PANTHER" id="PTHR21600:SF44">
    <property type="entry name" value="RIBOSOMAL LARGE SUBUNIT PSEUDOURIDINE SYNTHASE D"/>
    <property type="match status" value="1"/>
</dbReference>
<dbReference type="InterPro" id="IPR006225">
    <property type="entry name" value="PsdUridine_synth_RluC/D"/>
</dbReference>
<dbReference type="GO" id="GO:0003723">
    <property type="term" value="F:RNA binding"/>
    <property type="evidence" value="ECO:0007669"/>
    <property type="project" value="InterPro"/>
</dbReference>
<reference evidence="4" key="1">
    <citation type="submission" date="2018-05" db="EMBL/GenBank/DDBJ databases">
        <authorList>
            <person name="Lanie J.A."/>
            <person name="Ng W.-L."/>
            <person name="Kazmierczak K.M."/>
            <person name="Andrzejewski T.M."/>
            <person name="Davidsen T.M."/>
            <person name="Wayne K.J."/>
            <person name="Tettelin H."/>
            <person name="Glass J.I."/>
            <person name="Rusch D."/>
            <person name="Podicherti R."/>
            <person name="Tsui H.-C.T."/>
            <person name="Winkler M.E."/>
        </authorList>
    </citation>
    <scope>NUCLEOTIDE SEQUENCE</scope>
</reference>
<protein>
    <recommendedName>
        <fullName evidence="3">Pseudouridine synthase RsuA/RluA-like domain-containing protein</fullName>
    </recommendedName>
</protein>
<dbReference type="Pfam" id="PF00849">
    <property type="entry name" value="PseudoU_synth_2"/>
    <property type="match status" value="1"/>
</dbReference>
<organism evidence="4">
    <name type="scientific">marine metagenome</name>
    <dbReference type="NCBI Taxonomy" id="408172"/>
    <lineage>
        <taxon>unclassified sequences</taxon>
        <taxon>metagenomes</taxon>
        <taxon>ecological metagenomes</taxon>
    </lineage>
</organism>
<dbReference type="Gene3D" id="3.30.2350.10">
    <property type="entry name" value="Pseudouridine synthase"/>
    <property type="match status" value="1"/>
</dbReference>
<dbReference type="GO" id="GO:0009982">
    <property type="term" value="F:pseudouridine synthase activity"/>
    <property type="evidence" value="ECO:0007669"/>
    <property type="project" value="InterPro"/>
</dbReference>
<dbReference type="CDD" id="cd02869">
    <property type="entry name" value="PseudoU_synth_RluA_like"/>
    <property type="match status" value="1"/>
</dbReference>
<dbReference type="GO" id="GO:0000455">
    <property type="term" value="P:enzyme-directed rRNA pseudouridine synthesis"/>
    <property type="evidence" value="ECO:0007669"/>
    <property type="project" value="TreeGrafter"/>
</dbReference>
<evidence type="ECO:0000256" key="2">
    <source>
        <dbReference type="ARBA" id="ARBA00023235"/>
    </source>
</evidence>
<dbReference type="InterPro" id="IPR006224">
    <property type="entry name" value="PsdUridine_synth_RluA-like_CS"/>
</dbReference>
<dbReference type="InterPro" id="IPR020103">
    <property type="entry name" value="PsdUridine_synth_cat_dom_sf"/>
</dbReference>
<dbReference type="PROSITE" id="PS01129">
    <property type="entry name" value="PSI_RLU"/>
    <property type="match status" value="1"/>
</dbReference>